<sequence>MPITAEDVREIALSLPDSSEKLSWGMPTFRVAGKVFAALGEDDTTVGFKCPREERAELIAAEPAKFFLRAGHDDNYAWLRARLAALDDRAELRAILADAWRQAAPKRLAEAHPNLGTPA</sequence>
<dbReference type="Proteomes" id="UP000325211">
    <property type="component" value="Chromosome"/>
</dbReference>
<reference evidence="1 2" key="1">
    <citation type="submission" date="2018-05" db="EMBL/GenBank/DDBJ databases">
        <title>Streptomyces venezuelae.</title>
        <authorList>
            <person name="Kim W."/>
            <person name="Lee N."/>
            <person name="Cho B.-K."/>
        </authorList>
    </citation>
    <scope>NUCLEOTIDE SEQUENCE [LARGE SCALE GENOMIC DNA]</scope>
    <source>
        <strain evidence="1 2">ATCC 21782</strain>
    </source>
</reference>
<dbReference type="AlphaFoldDB" id="A0A5P2CWJ3"/>
<proteinExistence type="predicted"/>
<name>A0A5P2CWJ3_STRVZ</name>
<evidence type="ECO:0000313" key="1">
    <source>
        <dbReference type="EMBL" id="QES47274.1"/>
    </source>
</evidence>
<dbReference type="Gene3D" id="3.90.1150.30">
    <property type="match status" value="1"/>
</dbReference>
<dbReference type="Pfam" id="PF04237">
    <property type="entry name" value="YjbR"/>
    <property type="match status" value="1"/>
</dbReference>
<protein>
    <recommendedName>
        <fullName evidence="3">MmcQ/YjbR family DNA-binding protein</fullName>
    </recommendedName>
</protein>
<dbReference type="RefSeq" id="WP_150206286.1">
    <property type="nucleotide sequence ID" value="NZ_CP029190.1"/>
</dbReference>
<accession>A0A5P2CWJ3</accession>
<dbReference type="SUPFAM" id="SSF142906">
    <property type="entry name" value="YjbR-like"/>
    <property type="match status" value="1"/>
</dbReference>
<dbReference type="EMBL" id="CP029190">
    <property type="protein sequence ID" value="QES47274.1"/>
    <property type="molecule type" value="Genomic_DNA"/>
</dbReference>
<evidence type="ECO:0000313" key="2">
    <source>
        <dbReference type="Proteomes" id="UP000325211"/>
    </source>
</evidence>
<dbReference type="InterPro" id="IPR038056">
    <property type="entry name" value="YjbR-like_sf"/>
</dbReference>
<organism evidence="1 2">
    <name type="scientific">Streptomyces venezuelae</name>
    <dbReference type="NCBI Taxonomy" id="54571"/>
    <lineage>
        <taxon>Bacteria</taxon>
        <taxon>Bacillati</taxon>
        <taxon>Actinomycetota</taxon>
        <taxon>Actinomycetes</taxon>
        <taxon>Kitasatosporales</taxon>
        <taxon>Streptomycetaceae</taxon>
        <taxon>Streptomyces</taxon>
    </lineage>
</organism>
<evidence type="ECO:0008006" key="3">
    <source>
        <dbReference type="Google" id="ProtNLM"/>
    </source>
</evidence>
<gene>
    <name evidence="1" type="ORF">DEJ50_04955</name>
</gene>
<dbReference type="InterPro" id="IPR058532">
    <property type="entry name" value="YjbR/MT2646/Rv2570-like"/>
</dbReference>
<dbReference type="OrthoDB" id="6167040at2"/>